<evidence type="ECO:0000313" key="5">
    <source>
        <dbReference type="EMBL" id="MBW7953268.1"/>
    </source>
</evidence>
<dbReference type="PANTHER" id="PTHR15238">
    <property type="entry name" value="54S RIBOSOMAL PROTEIN L39, MITOCHONDRIAL"/>
    <property type="match status" value="1"/>
</dbReference>
<dbReference type="EMBL" id="JACFOF010000001">
    <property type="protein sequence ID" value="MBW7953268.1"/>
    <property type="molecule type" value="Genomic_DNA"/>
</dbReference>
<gene>
    <name evidence="5" type="primary">rpmG</name>
    <name evidence="5" type="ORF">H3C67_00580</name>
</gene>
<dbReference type="NCBIfam" id="TIGR01023">
    <property type="entry name" value="rpmG_bact"/>
    <property type="match status" value="1"/>
</dbReference>
<keyword evidence="2 5" id="KW-0689">Ribosomal protein</keyword>
<sequence>MAKKGNRILIRLMNKATGTFYVSSKNRINTTDKLKVQKFDKKTGKHEIFEETKIK</sequence>
<dbReference type="InterPro" id="IPR038584">
    <property type="entry name" value="Ribosomal_bL33_sf"/>
</dbReference>
<evidence type="ECO:0000256" key="4">
    <source>
        <dbReference type="ARBA" id="ARBA00035176"/>
    </source>
</evidence>
<dbReference type="AlphaFoldDB" id="A0A952DUN9"/>
<proteinExistence type="inferred from homology"/>
<accession>A0A952DUN9</accession>
<organism evidence="5 6">
    <name type="scientific">Candidatus Dojkabacteria bacterium</name>
    <dbReference type="NCBI Taxonomy" id="2099670"/>
    <lineage>
        <taxon>Bacteria</taxon>
        <taxon>Candidatus Dojkabacteria</taxon>
    </lineage>
</organism>
<dbReference type="InterPro" id="IPR011332">
    <property type="entry name" value="Ribosomal_zn-bd"/>
</dbReference>
<evidence type="ECO:0000256" key="2">
    <source>
        <dbReference type="ARBA" id="ARBA00022980"/>
    </source>
</evidence>
<dbReference type="GO" id="GO:0006412">
    <property type="term" value="P:translation"/>
    <property type="evidence" value="ECO:0007669"/>
    <property type="project" value="InterPro"/>
</dbReference>
<dbReference type="SUPFAM" id="SSF57829">
    <property type="entry name" value="Zn-binding ribosomal proteins"/>
    <property type="match status" value="1"/>
</dbReference>
<dbReference type="GO" id="GO:0015934">
    <property type="term" value="C:large ribosomal subunit"/>
    <property type="evidence" value="ECO:0007669"/>
    <property type="project" value="TreeGrafter"/>
</dbReference>
<evidence type="ECO:0000313" key="6">
    <source>
        <dbReference type="Proteomes" id="UP000781173"/>
    </source>
</evidence>
<reference evidence="5" key="1">
    <citation type="journal article" date="2022" name="ISME J.">
        <title>A general approach to explore prokaryotic protein glycosylation reveals the unique surface layer modulation of an anammox bacterium.</title>
        <authorList>
            <person name="Pabst M."/>
            <person name="Grouzdev D.S."/>
            <person name="Lawson C.E."/>
            <person name="Kleikamp H.B.C."/>
            <person name="de Ram C."/>
            <person name="Louwen R."/>
            <person name="Lin Y.M."/>
            <person name="Lucker S."/>
            <person name="van Loosdrecht M.C.M."/>
            <person name="Laureni M."/>
        </authorList>
    </citation>
    <scope>NUCLEOTIDE SEQUENCE</scope>
    <source>
        <strain evidence="5">BROCD043</strain>
    </source>
</reference>
<evidence type="ECO:0000256" key="3">
    <source>
        <dbReference type="ARBA" id="ARBA00023274"/>
    </source>
</evidence>
<name>A0A952DUN9_9BACT</name>
<dbReference type="Gene3D" id="2.20.28.120">
    <property type="entry name" value="Ribosomal protein L33"/>
    <property type="match status" value="1"/>
</dbReference>
<dbReference type="GO" id="GO:0005737">
    <property type="term" value="C:cytoplasm"/>
    <property type="evidence" value="ECO:0007669"/>
    <property type="project" value="UniProtKB-ARBA"/>
</dbReference>
<evidence type="ECO:0000256" key="1">
    <source>
        <dbReference type="ARBA" id="ARBA00007596"/>
    </source>
</evidence>
<comment type="caution">
    <text evidence="5">The sequence shown here is derived from an EMBL/GenBank/DDBJ whole genome shotgun (WGS) entry which is preliminary data.</text>
</comment>
<dbReference type="GO" id="GO:0003735">
    <property type="term" value="F:structural constituent of ribosome"/>
    <property type="evidence" value="ECO:0007669"/>
    <property type="project" value="InterPro"/>
</dbReference>
<protein>
    <recommendedName>
        <fullName evidence="4">Large ribosomal subunit protein bL33</fullName>
    </recommendedName>
</protein>
<dbReference type="PANTHER" id="PTHR15238:SF1">
    <property type="entry name" value="LARGE RIBOSOMAL SUBUNIT PROTEIN BL33M"/>
    <property type="match status" value="1"/>
</dbReference>
<dbReference type="Pfam" id="PF00471">
    <property type="entry name" value="Ribosomal_L33"/>
    <property type="match status" value="1"/>
</dbReference>
<dbReference type="InterPro" id="IPR001705">
    <property type="entry name" value="Ribosomal_bL33"/>
</dbReference>
<keyword evidence="3" id="KW-0687">Ribonucleoprotein</keyword>
<dbReference type="Proteomes" id="UP000781173">
    <property type="component" value="Unassembled WGS sequence"/>
</dbReference>
<comment type="similarity">
    <text evidence="1">Belongs to the bacterial ribosomal protein bL33 family.</text>
</comment>